<dbReference type="GO" id="GO:0009867">
    <property type="term" value="P:jasmonic acid mediated signaling pathway"/>
    <property type="evidence" value="ECO:0007669"/>
    <property type="project" value="UniProtKB-ARBA"/>
</dbReference>
<reference evidence="7 8" key="1">
    <citation type="submission" date="2024-01" db="EMBL/GenBank/DDBJ databases">
        <title>The genomes of 5 underutilized Papilionoideae crops provide insights into root nodulation and disease resistanc.</title>
        <authorList>
            <person name="Yuan L."/>
        </authorList>
    </citation>
    <scope>NUCLEOTIDE SEQUENCE [LARGE SCALE GENOMIC DNA]</scope>
    <source>
        <strain evidence="7">ZHUSHIDOU_FW_LH</strain>
        <tissue evidence="7">Leaf</tissue>
    </source>
</reference>
<dbReference type="SMART" id="SM00512">
    <property type="entry name" value="Skp1"/>
    <property type="match status" value="1"/>
</dbReference>
<comment type="pathway">
    <text evidence="1 4">Protein modification; protein ubiquitination.</text>
</comment>
<dbReference type="SUPFAM" id="SSF81382">
    <property type="entry name" value="Skp1 dimerisation domain-like"/>
    <property type="match status" value="1"/>
</dbReference>
<comment type="subunit">
    <text evidence="4">Part of a SCF (SKP1-cullin-F-box) protein ligase complex.</text>
</comment>
<evidence type="ECO:0000256" key="2">
    <source>
        <dbReference type="ARBA" id="ARBA00009993"/>
    </source>
</evidence>
<comment type="similarity">
    <text evidence="2 4">Belongs to the SKP1 family.</text>
</comment>
<dbReference type="Gene3D" id="3.30.710.10">
    <property type="entry name" value="Potassium Channel Kv1.1, Chain A"/>
    <property type="match status" value="1"/>
</dbReference>
<dbReference type="InterPro" id="IPR016897">
    <property type="entry name" value="SKP1"/>
</dbReference>
<evidence type="ECO:0000256" key="3">
    <source>
        <dbReference type="ARBA" id="ARBA00022786"/>
    </source>
</evidence>
<dbReference type="PANTHER" id="PTHR11165">
    <property type="entry name" value="SKP1"/>
    <property type="match status" value="1"/>
</dbReference>
<dbReference type="GO" id="GO:0006511">
    <property type="term" value="P:ubiquitin-dependent protein catabolic process"/>
    <property type="evidence" value="ECO:0007669"/>
    <property type="project" value="InterPro"/>
</dbReference>
<evidence type="ECO:0000313" key="7">
    <source>
        <dbReference type="EMBL" id="KAK7267869.1"/>
    </source>
</evidence>
<keyword evidence="3 4" id="KW-0833">Ubl conjugation pathway</keyword>
<name>A0AAN9F1D9_CROPI</name>
<accession>A0AAN9F1D9</accession>
<comment type="caution">
    <text evidence="7">The sequence shown here is derived from an EMBL/GenBank/DDBJ whole genome shotgun (WGS) entry which is preliminary data.</text>
</comment>
<evidence type="ECO:0000313" key="8">
    <source>
        <dbReference type="Proteomes" id="UP001372338"/>
    </source>
</evidence>
<dbReference type="PIRSF" id="PIRSF028729">
    <property type="entry name" value="E3_ubiquit_lig_SCF_Skp"/>
    <property type="match status" value="1"/>
</dbReference>
<dbReference type="Pfam" id="PF01466">
    <property type="entry name" value="Skp1"/>
    <property type="match status" value="1"/>
</dbReference>
<dbReference type="InterPro" id="IPR011333">
    <property type="entry name" value="SKP1/BTB/POZ_sf"/>
</dbReference>
<dbReference type="EMBL" id="JAYWIO010000004">
    <property type="protein sequence ID" value="KAK7267869.1"/>
    <property type="molecule type" value="Genomic_DNA"/>
</dbReference>
<organism evidence="7 8">
    <name type="scientific">Crotalaria pallida</name>
    <name type="common">Smooth rattlebox</name>
    <name type="synonym">Crotalaria striata</name>
    <dbReference type="NCBI Taxonomy" id="3830"/>
    <lineage>
        <taxon>Eukaryota</taxon>
        <taxon>Viridiplantae</taxon>
        <taxon>Streptophyta</taxon>
        <taxon>Embryophyta</taxon>
        <taxon>Tracheophyta</taxon>
        <taxon>Spermatophyta</taxon>
        <taxon>Magnoliopsida</taxon>
        <taxon>eudicotyledons</taxon>
        <taxon>Gunneridae</taxon>
        <taxon>Pentapetalae</taxon>
        <taxon>rosids</taxon>
        <taxon>fabids</taxon>
        <taxon>Fabales</taxon>
        <taxon>Fabaceae</taxon>
        <taxon>Papilionoideae</taxon>
        <taxon>50 kb inversion clade</taxon>
        <taxon>genistoids sensu lato</taxon>
        <taxon>core genistoids</taxon>
        <taxon>Crotalarieae</taxon>
        <taxon>Crotalaria</taxon>
    </lineage>
</organism>
<dbReference type="GO" id="GO:0016567">
    <property type="term" value="P:protein ubiquitination"/>
    <property type="evidence" value="ECO:0007669"/>
    <property type="project" value="UniProtKB-UniRule"/>
</dbReference>
<dbReference type="InterPro" id="IPR036296">
    <property type="entry name" value="SKP1-like_dim_sf"/>
</dbReference>
<protein>
    <recommendedName>
        <fullName evidence="4">SKP1-like protein</fullName>
    </recommendedName>
</protein>
<keyword evidence="8" id="KW-1185">Reference proteome</keyword>
<gene>
    <name evidence="7" type="ORF">RIF29_20549</name>
</gene>
<feature type="domain" description="SKP1 component dimerisation" evidence="5">
    <location>
        <begin position="108"/>
        <end position="154"/>
    </location>
</feature>
<dbReference type="SUPFAM" id="SSF54695">
    <property type="entry name" value="POZ domain"/>
    <property type="match status" value="1"/>
</dbReference>
<dbReference type="InterPro" id="IPR001232">
    <property type="entry name" value="SKP1-like"/>
</dbReference>
<dbReference type="Proteomes" id="UP001372338">
    <property type="component" value="Unassembled WGS sequence"/>
</dbReference>
<feature type="domain" description="SKP1 component POZ" evidence="6">
    <location>
        <begin position="9"/>
        <end position="68"/>
    </location>
</feature>
<dbReference type="InterPro" id="IPR016073">
    <property type="entry name" value="Skp1_comp_POZ"/>
</dbReference>
<sequence length="165" mass="18938">MAKEAKRTMISLKSSDGDTFEVSPLIVKQMLTVQAFVEDDDSSITVIPLPNVNTSELTKTIEYLNFHHREEKPTDDEAKKFDAQFLKNLNHRQLLELVIAANYLNAKEFLDFLNQGVADRIKNKSVKFVRKMFGIESDFTPAEEDEILKEHAWAHEGVDPDREDL</sequence>
<dbReference type="InterPro" id="IPR016072">
    <property type="entry name" value="Skp1_comp_dimer"/>
</dbReference>
<evidence type="ECO:0000256" key="1">
    <source>
        <dbReference type="ARBA" id="ARBA00004906"/>
    </source>
</evidence>
<evidence type="ECO:0000259" key="6">
    <source>
        <dbReference type="Pfam" id="PF03931"/>
    </source>
</evidence>
<evidence type="ECO:0000256" key="4">
    <source>
        <dbReference type="PIRNR" id="PIRNR028729"/>
    </source>
</evidence>
<evidence type="ECO:0000259" key="5">
    <source>
        <dbReference type="Pfam" id="PF01466"/>
    </source>
</evidence>
<comment type="function">
    <text evidence="4">Involved in ubiquitination and subsequent proteasomal degradation of target proteins. Together with CUL1, RBX1 and a F-box protein, it forms a SCF E3 ubiquitin ligase complex. The functional specificity of this complex depends on the type of F-box protein. In the SCF complex, it serves as an adapter that links the F-box protein to CUL1.</text>
</comment>
<dbReference type="AlphaFoldDB" id="A0AAN9F1D9"/>
<dbReference type="Pfam" id="PF03931">
    <property type="entry name" value="Skp1_POZ"/>
    <property type="match status" value="1"/>
</dbReference>
<proteinExistence type="inferred from homology"/>